<dbReference type="GO" id="GO:0016791">
    <property type="term" value="F:phosphatase activity"/>
    <property type="evidence" value="ECO:0007669"/>
    <property type="project" value="TreeGrafter"/>
</dbReference>
<dbReference type="RefSeq" id="WP_189413198.1">
    <property type="nucleotide sequence ID" value="NZ_BMYJ01000013.1"/>
</dbReference>
<gene>
    <name evidence="3" type="ORF">GCM10007315_33350</name>
</gene>
<comment type="similarity">
    <text evidence="1">Belongs to the metallophosphoesterase superfamily. YfcE family.</text>
</comment>
<dbReference type="PIRSF" id="PIRSF000883">
    <property type="entry name" value="Pesterase_MJ0912"/>
    <property type="match status" value="1"/>
</dbReference>
<organism evidence="3 4">
    <name type="scientific">Neogemmobacter tilapiae</name>
    <dbReference type="NCBI Taxonomy" id="875041"/>
    <lineage>
        <taxon>Bacteria</taxon>
        <taxon>Pseudomonadati</taxon>
        <taxon>Pseudomonadota</taxon>
        <taxon>Alphaproteobacteria</taxon>
        <taxon>Rhodobacterales</taxon>
        <taxon>Paracoccaceae</taxon>
        <taxon>Neogemmobacter</taxon>
    </lineage>
</organism>
<dbReference type="EMBL" id="BMYJ01000013">
    <property type="protein sequence ID" value="GHC66024.1"/>
    <property type="molecule type" value="Genomic_DNA"/>
</dbReference>
<dbReference type="InterPro" id="IPR024654">
    <property type="entry name" value="Calcineurin-like_PHP_lpxH"/>
</dbReference>
<sequence length="239" mass="25586">MRVAALADIHGNADALRAVMADLAGFAPDLVVNLGDCLSGPCFAGETADLLVATGWPTVRGNHDRWLVEGPGEWEHYALPELTPMHLNWVATLPATLVVEELFLCHACPQDDLTYWLHGVADGALTQAPLARVAARAEGLGQSLLLCGHSHVAQAVRLPDGRLVVNPGAVGCPGYEDDHAPMHRVQAGTPHARYALLDRKGADWSVTFRMVPYDTGRVVARARALGAQDWANVLGTGWL</sequence>
<evidence type="ECO:0000313" key="3">
    <source>
        <dbReference type="EMBL" id="GHC66024.1"/>
    </source>
</evidence>
<keyword evidence="4" id="KW-1185">Reference proteome</keyword>
<proteinExistence type="inferred from homology"/>
<dbReference type="Gene3D" id="3.60.21.10">
    <property type="match status" value="1"/>
</dbReference>
<comment type="caution">
    <text evidence="3">The sequence shown here is derived from an EMBL/GenBank/DDBJ whole genome shotgun (WGS) entry which is preliminary data.</text>
</comment>
<name>A0A918TYJ6_9RHOB</name>
<dbReference type="PANTHER" id="PTHR42850:SF2">
    <property type="entry name" value="BLL5683 PROTEIN"/>
    <property type="match status" value="1"/>
</dbReference>
<reference evidence="3" key="1">
    <citation type="journal article" date="2014" name="Int. J. Syst. Evol. Microbiol.">
        <title>Complete genome sequence of Corynebacterium casei LMG S-19264T (=DSM 44701T), isolated from a smear-ripened cheese.</title>
        <authorList>
            <consortium name="US DOE Joint Genome Institute (JGI-PGF)"/>
            <person name="Walter F."/>
            <person name="Albersmeier A."/>
            <person name="Kalinowski J."/>
            <person name="Ruckert C."/>
        </authorList>
    </citation>
    <scope>NUCLEOTIDE SEQUENCE</scope>
    <source>
        <strain evidence="3">KCTC 23310</strain>
    </source>
</reference>
<keyword evidence="3" id="KW-0489">Methyltransferase</keyword>
<keyword evidence="3" id="KW-0808">Transferase</keyword>
<dbReference type="InterPro" id="IPR011152">
    <property type="entry name" value="Pesterase_MJ0912"/>
</dbReference>
<evidence type="ECO:0000313" key="4">
    <source>
        <dbReference type="Proteomes" id="UP000638981"/>
    </source>
</evidence>
<accession>A0A918TYJ6</accession>
<protein>
    <submittedName>
        <fullName evidence="3">DNA methylase</fullName>
    </submittedName>
</protein>
<reference evidence="3" key="2">
    <citation type="submission" date="2020-09" db="EMBL/GenBank/DDBJ databases">
        <authorList>
            <person name="Sun Q."/>
            <person name="Kim S."/>
        </authorList>
    </citation>
    <scope>NUCLEOTIDE SEQUENCE</scope>
    <source>
        <strain evidence="3">KCTC 23310</strain>
    </source>
</reference>
<dbReference type="Proteomes" id="UP000638981">
    <property type="component" value="Unassembled WGS sequence"/>
</dbReference>
<dbReference type="GO" id="GO:0008168">
    <property type="term" value="F:methyltransferase activity"/>
    <property type="evidence" value="ECO:0007669"/>
    <property type="project" value="UniProtKB-KW"/>
</dbReference>
<dbReference type="GO" id="GO:0005737">
    <property type="term" value="C:cytoplasm"/>
    <property type="evidence" value="ECO:0007669"/>
    <property type="project" value="TreeGrafter"/>
</dbReference>
<dbReference type="SUPFAM" id="SSF56300">
    <property type="entry name" value="Metallo-dependent phosphatases"/>
    <property type="match status" value="1"/>
</dbReference>
<dbReference type="GO" id="GO:0032259">
    <property type="term" value="P:methylation"/>
    <property type="evidence" value="ECO:0007669"/>
    <property type="project" value="UniProtKB-KW"/>
</dbReference>
<feature type="domain" description="Calcineurin-like phosphoesterase" evidence="2">
    <location>
        <begin position="1"/>
        <end position="174"/>
    </location>
</feature>
<dbReference type="PANTHER" id="PTHR42850">
    <property type="entry name" value="METALLOPHOSPHOESTERASE"/>
    <property type="match status" value="1"/>
</dbReference>
<evidence type="ECO:0000256" key="1">
    <source>
        <dbReference type="ARBA" id="ARBA00008950"/>
    </source>
</evidence>
<dbReference type="Pfam" id="PF12850">
    <property type="entry name" value="Metallophos_2"/>
    <property type="match status" value="1"/>
</dbReference>
<evidence type="ECO:0000259" key="2">
    <source>
        <dbReference type="Pfam" id="PF12850"/>
    </source>
</evidence>
<dbReference type="InterPro" id="IPR029052">
    <property type="entry name" value="Metallo-depent_PP-like"/>
</dbReference>
<dbReference type="AlphaFoldDB" id="A0A918TYJ6"/>
<dbReference type="InterPro" id="IPR050126">
    <property type="entry name" value="Ap4A_hydrolase"/>
</dbReference>